<organism evidence="1 2">
    <name type="scientific">Trypanosoma equiperdum</name>
    <dbReference type="NCBI Taxonomy" id="5694"/>
    <lineage>
        <taxon>Eukaryota</taxon>
        <taxon>Discoba</taxon>
        <taxon>Euglenozoa</taxon>
        <taxon>Kinetoplastea</taxon>
        <taxon>Metakinetoplastina</taxon>
        <taxon>Trypanosomatida</taxon>
        <taxon>Trypanosomatidae</taxon>
        <taxon>Trypanosoma</taxon>
    </lineage>
</organism>
<evidence type="ECO:0000313" key="1">
    <source>
        <dbReference type="EMBL" id="SCU68280.1"/>
    </source>
</evidence>
<accession>A0A1G4I860</accession>
<dbReference type="Proteomes" id="UP000195570">
    <property type="component" value="Unassembled WGS sequence"/>
</dbReference>
<dbReference type="EMBL" id="CZPT02000945">
    <property type="protein sequence ID" value="SCU68280.1"/>
    <property type="molecule type" value="Genomic_DNA"/>
</dbReference>
<dbReference type="RefSeq" id="XP_067079463.1">
    <property type="nucleotide sequence ID" value="XM_067223362.1"/>
</dbReference>
<evidence type="ECO:0000313" key="2">
    <source>
        <dbReference type="Proteomes" id="UP000195570"/>
    </source>
</evidence>
<proteinExistence type="predicted"/>
<reference evidence="1" key="1">
    <citation type="submission" date="2016-09" db="EMBL/GenBank/DDBJ databases">
        <authorList>
            <person name="Hebert L."/>
            <person name="Moumen B."/>
        </authorList>
    </citation>
    <scope>NUCLEOTIDE SEQUENCE [LARGE SCALE GENOMIC DNA]</scope>
    <source>
        <strain evidence="1">OVI</strain>
    </source>
</reference>
<comment type="caution">
    <text evidence="1">The sequence shown here is derived from an EMBL/GenBank/DDBJ whole genome shotgun (WGS) entry which is preliminary data.</text>
</comment>
<gene>
    <name evidence="1" type="ORF">TEOVI_000577000</name>
</gene>
<dbReference type="SUPFAM" id="SSF58087">
    <property type="entry name" value="Variant surface glycoprotein (N-terminal domain)"/>
    <property type="match status" value="1"/>
</dbReference>
<sequence length="389" mass="41502">MLKEQAQPKMKLVAILAVAIMHSHTADSTPSSDETEALTAVTEACSEIVLLEQLLDEVQSRLNGAVRSASGLRREEETLYLVAEQSRGGPKHRGYLLLSQLAATRARKQQLEIDRHSDKLKQAEAALQGRITLAKIGLRLKDSKRTAGKAISGGPGTDFCTDGGAGTAGKCTLEFDSQQPPQKCDVNTGTAAQISKIRKAFDKLENIKLTPDKKPQPQKLTATAVAVGTIAENWGKTNDDKYCQGTAGTALGSATAGIAISEIRPDTTNDRPKTQALVKGSSTDCVEATADPSDLITTATAVAHALCQAGDARPQIFATVTGADAEQLLQDPDFKRFAVLIAAGKQPKEENEKTQKAALKSIFGSDKPDLRKSYLGSLSQTQITLNHRD</sequence>
<dbReference type="GeneID" id="92379709"/>
<name>A0A1G4I860_TRYEQ</name>
<protein>
    <submittedName>
        <fullName evidence="1">Uncharacterized protein</fullName>
    </submittedName>
</protein>
<dbReference type="VEuPathDB" id="TriTrypDB:TEOVI_000577000"/>
<dbReference type="AlphaFoldDB" id="A0A1G4I860"/>
<keyword evidence="2" id="KW-1185">Reference proteome</keyword>